<dbReference type="CDD" id="cd05233">
    <property type="entry name" value="SDR_c"/>
    <property type="match status" value="1"/>
</dbReference>
<reference evidence="4 5" key="1">
    <citation type="submission" date="2018-03" db="EMBL/GenBank/DDBJ databases">
        <title>Genomic Encyclopedia of Archaeal and Bacterial Type Strains, Phase II (KMG-II): from individual species to whole genera.</title>
        <authorList>
            <person name="Goeker M."/>
        </authorList>
    </citation>
    <scope>NUCLEOTIDE SEQUENCE [LARGE SCALE GENOMIC DNA]</scope>
    <source>
        <strain evidence="4 5">DSM 17586</strain>
    </source>
</reference>
<evidence type="ECO:0000313" key="4">
    <source>
        <dbReference type="EMBL" id="PSL15881.1"/>
    </source>
</evidence>
<dbReference type="Proteomes" id="UP000242133">
    <property type="component" value="Unassembled WGS sequence"/>
</dbReference>
<dbReference type="InterPro" id="IPR002347">
    <property type="entry name" value="SDR_fam"/>
</dbReference>
<proteinExistence type="inferred from homology"/>
<accession>A0A2P8F2D8</accession>
<keyword evidence="2" id="KW-0560">Oxidoreductase</keyword>
<dbReference type="Gene3D" id="3.40.50.720">
    <property type="entry name" value="NAD(P)-binding Rossmann-like Domain"/>
    <property type="match status" value="1"/>
</dbReference>
<comment type="caution">
    <text evidence="4">The sequence shown here is derived from an EMBL/GenBank/DDBJ whole genome shotgun (WGS) entry which is preliminary data.</text>
</comment>
<dbReference type="PANTHER" id="PTHR42760:SF133">
    <property type="entry name" value="3-OXOACYL-[ACYL-CARRIER-PROTEIN] REDUCTASE"/>
    <property type="match status" value="1"/>
</dbReference>
<dbReference type="InterPro" id="IPR036291">
    <property type="entry name" value="NAD(P)-bd_dom_sf"/>
</dbReference>
<evidence type="ECO:0000256" key="3">
    <source>
        <dbReference type="RuleBase" id="RU000363"/>
    </source>
</evidence>
<keyword evidence="5" id="KW-1185">Reference proteome</keyword>
<evidence type="ECO:0000313" key="5">
    <source>
        <dbReference type="Proteomes" id="UP000242133"/>
    </source>
</evidence>
<dbReference type="FunFam" id="3.40.50.720:FF:000084">
    <property type="entry name" value="Short-chain dehydrogenase reductase"/>
    <property type="match status" value="1"/>
</dbReference>
<evidence type="ECO:0000256" key="1">
    <source>
        <dbReference type="ARBA" id="ARBA00006484"/>
    </source>
</evidence>
<dbReference type="PANTHER" id="PTHR42760">
    <property type="entry name" value="SHORT-CHAIN DEHYDROGENASES/REDUCTASES FAMILY MEMBER"/>
    <property type="match status" value="1"/>
</dbReference>
<dbReference type="PRINTS" id="PR00081">
    <property type="entry name" value="GDHRDH"/>
</dbReference>
<dbReference type="SUPFAM" id="SSF51735">
    <property type="entry name" value="NAD(P)-binding Rossmann-fold domains"/>
    <property type="match status" value="1"/>
</dbReference>
<dbReference type="OrthoDB" id="6861885at2"/>
<dbReference type="EMBL" id="PYGI01000003">
    <property type="protein sequence ID" value="PSL15881.1"/>
    <property type="molecule type" value="Genomic_DNA"/>
</dbReference>
<dbReference type="RefSeq" id="WP_106590699.1">
    <property type="nucleotide sequence ID" value="NZ_PYGI01000003.1"/>
</dbReference>
<sequence length="251" mass="26075">MSEPMFSLKGKNALVTGAGRGMGLGVARALARQGARVAVNDFYPDRAEAAAEQLRSEGFDAIGVAADITDPAQLKQMVARVDEAFGSLDIFVANAGVPVDGMGYGKFIDSDPAQWQQFLDLNLTALMHGAQAVLPGMLDRGWGRIICITSESWRAGVPMGIAAYAASKAGAVGFIRQLASETGRQGITVNGLSLGTMNNWDGSERIAAKSCMVPRAGSPEDVGAGVAYLASTEASWVTGQIHPLNGGSLTA</sequence>
<comment type="similarity">
    <text evidence="1 3">Belongs to the short-chain dehydrogenases/reductases (SDR) family.</text>
</comment>
<evidence type="ECO:0000256" key="2">
    <source>
        <dbReference type="ARBA" id="ARBA00023002"/>
    </source>
</evidence>
<name>A0A2P8F2D8_9GAMM</name>
<dbReference type="GO" id="GO:0016616">
    <property type="term" value="F:oxidoreductase activity, acting on the CH-OH group of donors, NAD or NADP as acceptor"/>
    <property type="evidence" value="ECO:0007669"/>
    <property type="project" value="TreeGrafter"/>
</dbReference>
<organism evidence="4 5">
    <name type="scientific">Marinobacterium halophilum</name>
    <dbReference type="NCBI Taxonomy" id="267374"/>
    <lineage>
        <taxon>Bacteria</taxon>
        <taxon>Pseudomonadati</taxon>
        <taxon>Pseudomonadota</taxon>
        <taxon>Gammaproteobacteria</taxon>
        <taxon>Oceanospirillales</taxon>
        <taxon>Oceanospirillaceae</taxon>
        <taxon>Marinobacterium</taxon>
    </lineage>
</organism>
<dbReference type="AlphaFoldDB" id="A0A2P8F2D8"/>
<gene>
    <name evidence="4" type="ORF">CLV44_103165</name>
</gene>
<dbReference type="Pfam" id="PF00106">
    <property type="entry name" value="adh_short"/>
    <property type="match status" value="1"/>
</dbReference>
<protein>
    <submittedName>
        <fullName evidence="4">3-oxoacyl-[acyl-carrier protein] reductase</fullName>
    </submittedName>
</protein>
<dbReference type="PRINTS" id="PR00080">
    <property type="entry name" value="SDRFAMILY"/>
</dbReference>